<evidence type="ECO:0000313" key="1">
    <source>
        <dbReference type="EMBL" id="MDC7718733.1"/>
    </source>
</evidence>
<keyword evidence="2" id="KW-1185">Reference proteome</keyword>
<name>A0ABT5J1L8_9NEIS</name>
<accession>A0ABT5J1L8</accession>
<protein>
    <recommendedName>
        <fullName evidence="3">Helix-turn-helix domain-containing protein</fullName>
    </recommendedName>
</protein>
<sequence>MSWLEVKATHGGGPAMIKIGRRVMYRKADVLAWLEENSRTVTSTSQLAA</sequence>
<proteinExistence type="predicted"/>
<comment type="caution">
    <text evidence="1">The sequence shown here is derived from an EMBL/GenBank/DDBJ whole genome shotgun (WGS) entry which is preliminary data.</text>
</comment>
<organism evidence="1 2">
    <name type="scientific">Vogesella aquatica</name>
    <dbReference type="NCBI Taxonomy" id="2984206"/>
    <lineage>
        <taxon>Bacteria</taxon>
        <taxon>Pseudomonadati</taxon>
        <taxon>Pseudomonadota</taxon>
        <taxon>Betaproteobacteria</taxon>
        <taxon>Neisseriales</taxon>
        <taxon>Chromobacteriaceae</taxon>
        <taxon>Vogesella</taxon>
    </lineage>
</organism>
<dbReference type="RefSeq" id="WP_272752967.1">
    <property type="nucleotide sequence ID" value="NZ_JAQQLF010000025.1"/>
</dbReference>
<gene>
    <name evidence="1" type="ORF">PQU95_16150</name>
</gene>
<dbReference type="Proteomes" id="UP001219956">
    <property type="component" value="Unassembled WGS sequence"/>
</dbReference>
<reference evidence="1 2" key="1">
    <citation type="submission" date="2023-01" db="EMBL/GenBank/DDBJ databases">
        <title>Novel species of the genus Vogesella isolated from rivers.</title>
        <authorList>
            <person name="Lu H."/>
        </authorList>
    </citation>
    <scope>NUCLEOTIDE SEQUENCE [LARGE SCALE GENOMIC DNA]</scope>
    <source>
        <strain evidence="1 2">DC21W</strain>
    </source>
</reference>
<evidence type="ECO:0000313" key="2">
    <source>
        <dbReference type="Proteomes" id="UP001219956"/>
    </source>
</evidence>
<evidence type="ECO:0008006" key="3">
    <source>
        <dbReference type="Google" id="ProtNLM"/>
    </source>
</evidence>
<dbReference type="EMBL" id="JAQQLF010000025">
    <property type="protein sequence ID" value="MDC7718733.1"/>
    <property type="molecule type" value="Genomic_DNA"/>
</dbReference>